<evidence type="ECO:0000259" key="2">
    <source>
        <dbReference type="PROSITE" id="PS50217"/>
    </source>
</evidence>
<dbReference type="Gene3D" id="1.20.5.170">
    <property type="match status" value="1"/>
</dbReference>
<evidence type="ECO:0000313" key="4">
    <source>
        <dbReference type="Proteomes" id="UP000794436"/>
    </source>
</evidence>
<dbReference type="Proteomes" id="UP000794436">
    <property type="component" value="Unassembled WGS sequence"/>
</dbReference>
<protein>
    <recommendedName>
        <fullName evidence="2">BZIP domain-containing protein</fullName>
    </recommendedName>
</protein>
<dbReference type="PROSITE" id="PS00036">
    <property type="entry name" value="BZIP_BASIC"/>
    <property type="match status" value="1"/>
</dbReference>
<name>A0A8K1FHG4_PYTOL</name>
<keyword evidence="4" id="KW-1185">Reference proteome</keyword>
<dbReference type="OrthoDB" id="102066at2759"/>
<dbReference type="EMBL" id="SPLM01000109">
    <property type="protein sequence ID" value="TMW59717.1"/>
    <property type="molecule type" value="Genomic_DNA"/>
</dbReference>
<dbReference type="InterPro" id="IPR004827">
    <property type="entry name" value="bZIP"/>
</dbReference>
<proteinExistence type="predicted"/>
<reference evidence="3" key="1">
    <citation type="submission" date="2019-03" db="EMBL/GenBank/DDBJ databases">
        <title>Long read genome sequence of the mycoparasitic Pythium oligandrum ATCC 38472 isolated from sugarbeet rhizosphere.</title>
        <authorList>
            <person name="Gaulin E."/>
        </authorList>
    </citation>
    <scope>NUCLEOTIDE SEQUENCE</scope>
    <source>
        <strain evidence="3">ATCC 38472_TT</strain>
    </source>
</reference>
<dbReference type="CDD" id="cd14686">
    <property type="entry name" value="bZIP"/>
    <property type="match status" value="1"/>
</dbReference>
<dbReference type="PROSITE" id="PS50217">
    <property type="entry name" value="BZIP"/>
    <property type="match status" value="1"/>
</dbReference>
<evidence type="ECO:0000313" key="3">
    <source>
        <dbReference type="EMBL" id="TMW59717.1"/>
    </source>
</evidence>
<gene>
    <name evidence="3" type="ORF">Poli38472_004786</name>
</gene>
<dbReference type="SUPFAM" id="SSF57959">
    <property type="entry name" value="Leucine zipper domain"/>
    <property type="match status" value="1"/>
</dbReference>
<evidence type="ECO:0000256" key="1">
    <source>
        <dbReference type="SAM" id="MobiDB-lite"/>
    </source>
</evidence>
<dbReference type="GO" id="GO:0003700">
    <property type="term" value="F:DNA-binding transcription factor activity"/>
    <property type="evidence" value="ECO:0007669"/>
    <property type="project" value="InterPro"/>
</dbReference>
<organism evidence="3 4">
    <name type="scientific">Pythium oligandrum</name>
    <name type="common">Mycoparasitic fungus</name>
    <dbReference type="NCBI Taxonomy" id="41045"/>
    <lineage>
        <taxon>Eukaryota</taxon>
        <taxon>Sar</taxon>
        <taxon>Stramenopiles</taxon>
        <taxon>Oomycota</taxon>
        <taxon>Peronosporomycetes</taxon>
        <taxon>Pythiales</taxon>
        <taxon>Pythiaceae</taxon>
        <taxon>Pythium</taxon>
    </lineage>
</organism>
<dbReference type="InterPro" id="IPR046347">
    <property type="entry name" value="bZIP_sf"/>
</dbReference>
<feature type="domain" description="BZIP" evidence="2">
    <location>
        <begin position="84"/>
        <end position="135"/>
    </location>
</feature>
<sequence length="167" mass="18759">MLNDASLAFLALDNDDDFANWTATLLPPPASPTASDSQSEASEEADEFLQEPTTTALKQQPTVSPSAASLKRKRSDDEDDEKNLSKAELRKLKNRRSAAKSREKTMERFRQLEQRVSELHNHNAYLSDLVVILSQPMAPTSLPPRSAMYSSAQLLHQQLSVPMTRYW</sequence>
<feature type="compositionally biased region" description="Basic and acidic residues" evidence="1">
    <location>
        <begin position="82"/>
        <end position="91"/>
    </location>
</feature>
<dbReference type="AlphaFoldDB" id="A0A8K1FHG4"/>
<feature type="compositionally biased region" description="Polar residues" evidence="1">
    <location>
        <begin position="51"/>
        <end position="67"/>
    </location>
</feature>
<accession>A0A8K1FHG4</accession>
<dbReference type="SMART" id="SM00338">
    <property type="entry name" value="BRLZ"/>
    <property type="match status" value="1"/>
</dbReference>
<dbReference type="Pfam" id="PF00170">
    <property type="entry name" value="bZIP_1"/>
    <property type="match status" value="1"/>
</dbReference>
<comment type="caution">
    <text evidence="3">The sequence shown here is derived from an EMBL/GenBank/DDBJ whole genome shotgun (WGS) entry which is preliminary data.</text>
</comment>
<feature type="region of interest" description="Disordered" evidence="1">
    <location>
        <begin position="20"/>
        <end position="104"/>
    </location>
</feature>